<dbReference type="EMBL" id="JASZYV010000002">
    <property type="protein sequence ID" value="MDM0044624.1"/>
    <property type="molecule type" value="Genomic_DNA"/>
</dbReference>
<protein>
    <submittedName>
        <fullName evidence="2">Glycosyltransferase family 1 protein</fullName>
    </submittedName>
</protein>
<sequence>MMRVGILGHAFVDWGGGIDFLRVVMASLHQARPDLELHLLVPDGQLRPPLVRLYRGLMRKDRQPQVRRPAASHIDELAGSVGGAVTIHRVAPDRYALARLARELSLDVLMPAHNPLPADFPFPWVGYIADFQHRYLPQLFSKEECRSRDAHFSAMLMRARTVIVNSRAAARDIERFHPGSKARIFTLPFSAAPQAAWLEPSTGVQARYGIHRRYFLIANQFWKHKDHGTAFAAFAAIADRHPDIHLVCTGPTDDYRDPNHFPALKKFLHDHNIAERVHVLGMIPKSDQIELMTSSIALLQPTLFEGGPGGGAVYDAVSLGVPCLVSDIEVNRELDESLVAFFSAGDSAELASHMIEALNQPHRPARDAKSLHQSGVARRIASGRTLLESIDHARSS</sequence>
<evidence type="ECO:0000259" key="1">
    <source>
        <dbReference type="Pfam" id="PF00534"/>
    </source>
</evidence>
<comment type="caution">
    <text evidence="2">The sequence shown here is derived from an EMBL/GenBank/DDBJ whole genome shotgun (WGS) entry which is preliminary data.</text>
</comment>
<dbReference type="InterPro" id="IPR001296">
    <property type="entry name" value="Glyco_trans_1"/>
</dbReference>
<dbReference type="PANTHER" id="PTHR46401">
    <property type="entry name" value="GLYCOSYLTRANSFERASE WBBK-RELATED"/>
    <property type="match status" value="1"/>
</dbReference>
<reference evidence="2" key="1">
    <citation type="submission" date="2023-06" db="EMBL/GenBank/DDBJ databases">
        <authorList>
            <person name="Jiang Y."/>
            <person name="Liu Q."/>
        </authorList>
    </citation>
    <scope>NUCLEOTIDE SEQUENCE</scope>
    <source>
        <strain evidence="2">CGMCC 1.12089</strain>
    </source>
</reference>
<evidence type="ECO:0000313" key="2">
    <source>
        <dbReference type="EMBL" id="MDM0044624.1"/>
    </source>
</evidence>
<dbReference type="CDD" id="cd03809">
    <property type="entry name" value="GT4_MtfB-like"/>
    <property type="match status" value="1"/>
</dbReference>
<evidence type="ECO:0000313" key="3">
    <source>
        <dbReference type="Proteomes" id="UP001174908"/>
    </source>
</evidence>
<dbReference type="RefSeq" id="WP_286659747.1">
    <property type="nucleotide sequence ID" value="NZ_JASZYV010000002.1"/>
</dbReference>
<proteinExistence type="predicted"/>
<feature type="domain" description="Glycosyl transferase family 1" evidence="1">
    <location>
        <begin position="213"/>
        <end position="365"/>
    </location>
</feature>
<dbReference type="Gene3D" id="3.40.50.2000">
    <property type="entry name" value="Glycogen Phosphorylase B"/>
    <property type="match status" value="1"/>
</dbReference>
<accession>A0ABT7N9K2</accession>
<organism evidence="2 3">
    <name type="scientific">Variovorax dokdonensis</name>
    <dbReference type="NCBI Taxonomy" id="344883"/>
    <lineage>
        <taxon>Bacteria</taxon>
        <taxon>Pseudomonadati</taxon>
        <taxon>Pseudomonadota</taxon>
        <taxon>Betaproteobacteria</taxon>
        <taxon>Burkholderiales</taxon>
        <taxon>Comamonadaceae</taxon>
        <taxon>Variovorax</taxon>
    </lineage>
</organism>
<dbReference type="Pfam" id="PF00534">
    <property type="entry name" value="Glycos_transf_1"/>
    <property type="match status" value="1"/>
</dbReference>
<dbReference type="SUPFAM" id="SSF53756">
    <property type="entry name" value="UDP-Glycosyltransferase/glycogen phosphorylase"/>
    <property type="match status" value="1"/>
</dbReference>
<dbReference type="PANTHER" id="PTHR46401:SF8">
    <property type="entry name" value="BLL6006 PROTEIN"/>
    <property type="match status" value="1"/>
</dbReference>
<gene>
    <name evidence="2" type="ORF">QTH91_09040</name>
</gene>
<keyword evidence="3" id="KW-1185">Reference proteome</keyword>
<dbReference type="Proteomes" id="UP001174908">
    <property type="component" value="Unassembled WGS sequence"/>
</dbReference>
<name>A0ABT7N9K2_9BURK</name>